<proteinExistence type="predicted"/>
<protein>
    <submittedName>
        <fullName evidence="2">Uncharacterized protein</fullName>
    </submittedName>
</protein>
<sequence length="194" mass="21694">MEFLLKLASSAVSSSLVLSQVGRRRGLMAEDINKLFAKLMFSEEEATQVVGLNKSSLDFNGHEAWAVGRVMSRGRSNCYGGIWPNGVEILRNDVASKIDDKKRGWIGEEEYEVEKGKGKLRVGEEVSDSSSLNDRRPRGIPKERENRIRSKRKKIKGCNGKGNLESLVRMVRRKLSDGASPFKAMAGDQPRREP</sequence>
<comment type="caution">
    <text evidence="2">The sequence shown here is derived from an EMBL/GenBank/DDBJ whole genome shotgun (WGS) entry which is preliminary data.</text>
</comment>
<accession>A0ABR0PP71</accession>
<evidence type="ECO:0000313" key="3">
    <source>
        <dbReference type="Proteomes" id="UP001358586"/>
    </source>
</evidence>
<dbReference type="Proteomes" id="UP001358586">
    <property type="component" value="Chromosome 6"/>
</dbReference>
<evidence type="ECO:0000256" key="1">
    <source>
        <dbReference type="SAM" id="MobiDB-lite"/>
    </source>
</evidence>
<organism evidence="2 3">
    <name type="scientific">Gossypium arboreum</name>
    <name type="common">Tree cotton</name>
    <name type="synonym">Gossypium nanking</name>
    <dbReference type="NCBI Taxonomy" id="29729"/>
    <lineage>
        <taxon>Eukaryota</taxon>
        <taxon>Viridiplantae</taxon>
        <taxon>Streptophyta</taxon>
        <taxon>Embryophyta</taxon>
        <taxon>Tracheophyta</taxon>
        <taxon>Spermatophyta</taxon>
        <taxon>Magnoliopsida</taxon>
        <taxon>eudicotyledons</taxon>
        <taxon>Gunneridae</taxon>
        <taxon>Pentapetalae</taxon>
        <taxon>rosids</taxon>
        <taxon>malvids</taxon>
        <taxon>Malvales</taxon>
        <taxon>Malvaceae</taxon>
        <taxon>Malvoideae</taxon>
        <taxon>Gossypium</taxon>
    </lineage>
</organism>
<dbReference type="EMBL" id="JARKNE010000006">
    <property type="protein sequence ID" value="KAK5826139.1"/>
    <property type="molecule type" value="Genomic_DNA"/>
</dbReference>
<gene>
    <name evidence="2" type="ORF">PVK06_021050</name>
</gene>
<name>A0ABR0PP71_GOSAR</name>
<feature type="region of interest" description="Disordered" evidence="1">
    <location>
        <begin position="119"/>
        <end position="161"/>
    </location>
</feature>
<evidence type="ECO:0000313" key="2">
    <source>
        <dbReference type="EMBL" id="KAK5826139.1"/>
    </source>
</evidence>
<reference evidence="2 3" key="1">
    <citation type="submission" date="2023-03" db="EMBL/GenBank/DDBJ databases">
        <title>WGS of Gossypium arboreum.</title>
        <authorList>
            <person name="Yu D."/>
        </authorList>
    </citation>
    <scope>NUCLEOTIDE SEQUENCE [LARGE SCALE GENOMIC DNA]</scope>
    <source>
        <tissue evidence="2">Leaf</tissue>
    </source>
</reference>
<feature type="compositionally biased region" description="Basic and acidic residues" evidence="1">
    <location>
        <begin position="133"/>
        <end position="148"/>
    </location>
</feature>
<keyword evidence="3" id="KW-1185">Reference proteome</keyword>
<feature type="region of interest" description="Disordered" evidence="1">
    <location>
        <begin position="175"/>
        <end position="194"/>
    </location>
</feature>